<protein>
    <submittedName>
        <fullName evidence="1">Uncharacterized protein</fullName>
    </submittedName>
</protein>
<organism evidence="1 2">
    <name type="scientific">Cryomyces antarcticus</name>
    <dbReference type="NCBI Taxonomy" id="329879"/>
    <lineage>
        <taxon>Eukaryota</taxon>
        <taxon>Fungi</taxon>
        <taxon>Dikarya</taxon>
        <taxon>Ascomycota</taxon>
        <taxon>Pezizomycotina</taxon>
        <taxon>Dothideomycetes</taxon>
        <taxon>Dothideomycetes incertae sedis</taxon>
        <taxon>Cryomyces</taxon>
    </lineage>
</organism>
<keyword evidence="2" id="KW-1185">Reference proteome</keyword>
<name>A0ABR0LRV4_9PEZI</name>
<proteinExistence type="predicted"/>
<feature type="non-terminal residue" evidence="1">
    <location>
        <position position="66"/>
    </location>
</feature>
<gene>
    <name evidence="1" type="ORF">LTR16_012050</name>
</gene>
<dbReference type="EMBL" id="JAVRRA010012193">
    <property type="protein sequence ID" value="KAK5239341.1"/>
    <property type="molecule type" value="Genomic_DNA"/>
</dbReference>
<reference evidence="1 2" key="1">
    <citation type="submission" date="2023-08" db="EMBL/GenBank/DDBJ databases">
        <title>Black Yeasts Isolated from many extreme environments.</title>
        <authorList>
            <person name="Coleine C."/>
            <person name="Stajich J.E."/>
            <person name="Selbmann L."/>
        </authorList>
    </citation>
    <scope>NUCLEOTIDE SEQUENCE [LARGE SCALE GENOMIC DNA]</scope>
    <source>
        <strain evidence="1 2">CCFEE 536</strain>
    </source>
</reference>
<evidence type="ECO:0000313" key="1">
    <source>
        <dbReference type="EMBL" id="KAK5239341.1"/>
    </source>
</evidence>
<dbReference type="Proteomes" id="UP001357485">
    <property type="component" value="Unassembled WGS sequence"/>
</dbReference>
<evidence type="ECO:0000313" key="2">
    <source>
        <dbReference type="Proteomes" id="UP001357485"/>
    </source>
</evidence>
<accession>A0ABR0LRV4</accession>
<comment type="caution">
    <text evidence="1">The sequence shown here is derived from an EMBL/GenBank/DDBJ whole genome shotgun (WGS) entry which is preliminary data.</text>
</comment>
<feature type="non-terminal residue" evidence="1">
    <location>
        <position position="1"/>
    </location>
</feature>
<sequence>KSDFDSALATKGKYVLIYAYEGSISEKAEECVIPTPFYHYGPFLPLRSSLEFSTRHPTTQLTLLPQ</sequence>